<name>A0A0G0F0X1_9BACT</name>
<dbReference type="Gene3D" id="3.30.70.270">
    <property type="match status" value="1"/>
</dbReference>
<comment type="caution">
    <text evidence="2">The sequence shown here is derived from an EMBL/GenBank/DDBJ whole genome shotgun (WGS) entry which is preliminary data.</text>
</comment>
<dbReference type="SUPFAM" id="SSF55073">
    <property type="entry name" value="Nucleotide cyclase"/>
    <property type="match status" value="1"/>
</dbReference>
<dbReference type="NCBIfam" id="TIGR00254">
    <property type="entry name" value="GGDEF"/>
    <property type="match status" value="1"/>
</dbReference>
<dbReference type="PROSITE" id="PS50887">
    <property type="entry name" value="GGDEF"/>
    <property type="match status" value="1"/>
</dbReference>
<dbReference type="InterPro" id="IPR000160">
    <property type="entry name" value="GGDEF_dom"/>
</dbReference>
<evidence type="ECO:0000259" key="1">
    <source>
        <dbReference type="PROSITE" id="PS50887"/>
    </source>
</evidence>
<dbReference type="GO" id="GO:0043709">
    <property type="term" value="P:cell adhesion involved in single-species biofilm formation"/>
    <property type="evidence" value="ECO:0007669"/>
    <property type="project" value="TreeGrafter"/>
</dbReference>
<dbReference type="SMART" id="SM00267">
    <property type="entry name" value="GGDEF"/>
    <property type="match status" value="1"/>
</dbReference>
<dbReference type="InterPro" id="IPR050469">
    <property type="entry name" value="Diguanylate_Cyclase"/>
</dbReference>
<dbReference type="InterPro" id="IPR029787">
    <property type="entry name" value="Nucleotide_cyclase"/>
</dbReference>
<dbReference type="GO" id="GO:1902201">
    <property type="term" value="P:negative regulation of bacterial-type flagellum-dependent cell motility"/>
    <property type="evidence" value="ECO:0007669"/>
    <property type="project" value="TreeGrafter"/>
</dbReference>
<dbReference type="GO" id="GO:0052621">
    <property type="term" value="F:diguanylate cyclase activity"/>
    <property type="evidence" value="ECO:0007669"/>
    <property type="project" value="TreeGrafter"/>
</dbReference>
<accession>A0A0G0F0X1</accession>
<dbReference type="CDD" id="cd01949">
    <property type="entry name" value="GGDEF"/>
    <property type="match status" value="1"/>
</dbReference>
<dbReference type="PANTHER" id="PTHR45138:SF9">
    <property type="entry name" value="DIGUANYLATE CYCLASE DGCM-RELATED"/>
    <property type="match status" value="1"/>
</dbReference>
<dbReference type="Pfam" id="PF00990">
    <property type="entry name" value="GGDEF"/>
    <property type="match status" value="1"/>
</dbReference>
<feature type="domain" description="GGDEF" evidence="1">
    <location>
        <begin position="151"/>
        <end position="293"/>
    </location>
</feature>
<dbReference type="EMBL" id="LBSF01000027">
    <property type="protein sequence ID" value="KKQ11437.1"/>
    <property type="molecule type" value="Genomic_DNA"/>
</dbReference>
<sequence length="306" mass="34850">MKECSQILSLFTSDVLIHIDKEGNILETLLNTQKGFDISNLQNVYQIFSPDEKVRVKRAVAMGFNSKKKFMEINEGLGTDQYVDVEVAQYKKDIYMFLRFFVSSRQKEVEYERYVENLLNLSEKDPLTQAYNRHGLFQKVRKLISFSDPEKRLGIIFVDLDNLKKINDKYGHEAGDKALLNIAKILISTVRQRDIVARIGGDEFAVIVEEMSGSQSTAYGLAQRLVKAFGQQKAKHASTASLGVHVFRVSDLSIKAKTPEEFERSFSEEVSKADGATYKAKEAGKNQFKVSKEFFKYYNTESIASK</sequence>
<dbReference type="PANTHER" id="PTHR45138">
    <property type="entry name" value="REGULATORY COMPONENTS OF SENSORY TRANSDUCTION SYSTEM"/>
    <property type="match status" value="1"/>
</dbReference>
<dbReference type="InterPro" id="IPR043128">
    <property type="entry name" value="Rev_trsase/Diguanyl_cyclase"/>
</dbReference>
<reference evidence="2 3" key="1">
    <citation type="journal article" date="2015" name="Nature">
        <title>rRNA introns, odd ribosomes, and small enigmatic genomes across a large radiation of phyla.</title>
        <authorList>
            <person name="Brown C.T."/>
            <person name="Hug L.A."/>
            <person name="Thomas B.C."/>
            <person name="Sharon I."/>
            <person name="Castelle C.J."/>
            <person name="Singh A."/>
            <person name="Wilkins M.J."/>
            <person name="Williams K.H."/>
            <person name="Banfield J.F."/>
        </authorList>
    </citation>
    <scope>NUCLEOTIDE SEQUENCE [LARGE SCALE GENOMIC DNA]</scope>
</reference>
<organism evidence="2 3">
    <name type="scientific">candidate division WS6 bacterium GW2011_GWC2_36_7</name>
    <dbReference type="NCBI Taxonomy" id="1619091"/>
    <lineage>
        <taxon>Bacteria</taxon>
        <taxon>Candidatus Dojkabacteria</taxon>
    </lineage>
</organism>
<dbReference type="GO" id="GO:0005886">
    <property type="term" value="C:plasma membrane"/>
    <property type="evidence" value="ECO:0007669"/>
    <property type="project" value="TreeGrafter"/>
</dbReference>
<protein>
    <submittedName>
        <fullName evidence="2">Diguanylate cyclase/phosphodiesterase</fullName>
    </submittedName>
</protein>
<gene>
    <name evidence="2" type="ORF">US24_C0027G0011</name>
</gene>
<proteinExistence type="predicted"/>
<evidence type="ECO:0000313" key="2">
    <source>
        <dbReference type="EMBL" id="KKQ11437.1"/>
    </source>
</evidence>
<dbReference type="Proteomes" id="UP000034075">
    <property type="component" value="Unassembled WGS sequence"/>
</dbReference>
<evidence type="ECO:0000313" key="3">
    <source>
        <dbReference type="Proteomes" id="UP000034075"/>
    </source>
</evidence>
<dbReference type="AlphaFoldDB" id="A0A0G0F0X1"/>